<evidence type="ECO:0000313" key="3">
    <source>
        <dbReference type="Proteomes" id="UP000231293"/>
    </source>
</evidence>
<reference evidence="2 3" key="1">
    <citation type="journal article" date="2017" name="MBio">
        <title>Type VI secretion-mediated competition in the bee gut microbiome.</title>
        <authorList>
            <person name="Steele M.I."/>
            <person name="Kwong W.K."/>
            <person name="Powell J.E."/>
            <person name="Whiteley M."/>
            <person name="Moran N.A."/>
        </authorList>
    </citation>
    <scope>NUCLEOTIDE SEQUENCE [LARGE SCALE GENOMIC DNA]</scope>
    <source>
        <strain evidence="2 3">App2-2</strain>
    </source>
</reference>
<comment type="caution">
    <text evidence="2">The sequence shown here is derived from an EMBL/GenBank/DDBJ whole genome shotgun (WGS) entry which is preliminary data.</text>
</comment>
<name>A0A2N9WVD1_9NEIS</name>
<dbReference type="EMBL" id="MDVB01000048">
    <property type="protein sequence ID" value="PIT16916.1"/>
    <property type="molecule type" value="Genomic_DNA"/>
</dbReference>
<keyword evidence="1" id="KW-0812">Transmembrane</keyword>
<evidence type="ECO:0000256" key="1">
    <source>
        <dbReference type="SAM" id="Phobius"/>
    </source>
</evidence>
<organism evidence="2 3">
    <name type="scientific">Snodgrassella alvi</name>
    <dbReference type="NCBI Taxonomy" id="1196083"/>
    <lineage>
        <taxon>Bacteria</taxon>
        <taxon>Pseudomonadati</taxon>
        <taxon>Pseudomonadota</taxon>
        <taxon>Betaproteobacteria</taxon>
        <taxon>Neisseriales</taxon>
        <taxon>Neisseriaceae</taxon>
        <taxon>Snodgrassella</taxon>
    </lineage>
</organism>
<dbReference type="AlphaFoldDB" id="A0A2N9WVD1"/>
<protein>
    <submittedName>
        <fullName evidence="2">Uncharacterized protein</fullName>
    </submittedName>
</protein>
<dbReference type="Proteomes" id="UP000231293">
    <property type="component" value="Unassembled WGS sequence"/>
</dbReference>
<sequence>MMDRNMQTVLDDIYTVTKHRLDPNDPLVKVLHFSLSLIQDEHQYIFTDILKAIEKDCPEYAQLDNERLTMLPDILHLQIKKKRLVNSILYTHGKYTREYELLMILAACILPLLYVMTATIVIATIICTFFKFIGV</sequence>
<proteinExistence type="predicted"/>
<evidence type="ECO:0000313" key="2">
    <source>
        <dbReference type="EMBL" id="PIT16916.1"/>
    </source>
</evidence>
<accession>A0A2N9WVD1</accession>
<feature type="transmembrane region" description="Helical" evidence="1">
    <location>
        <begin position="101"/>
        <end position="133"/>
    </location>
</feature>
<keyword evidence="1" id="KW-0472">Membrane</keyword>
<gene>
    <name evidence="2" type="ORF">BGI32_03660</name>
</gene>
<keyword evidence="1" id="KW-1133">Transmembrane helix</keyword>